<name>A0A9Q8UVR4_PASFU</name>
<feature type="compositionally biased region" description="Basic and acidic residues" evidence="2">
    <location>
        <begin position="239"/>
        <end position="255"/>
    </location>
</feature>
<keyword evidence="4" id="KW-1185">Reference proteome</keyword>
<dbReference type="EMBL" id="CP090174">
    <property type="protein sequence ID" value="UJO24264.1"/>
    <property type="molecule type" value="Genomic_DNA"/>
</dbReference>
<keyword evidence="1" id="KW-0175">Coiled coil</keyword>
<feature type="coiled-coil region" evidence="1">
    <location>
        <begin position="186"/>
        <end position="213"/>
    </location>
</feature>
<dbReference type="Proteomes" id="UP000756132">
    <property type="component" value="Chromosome 12"/>
</dbReference>
<dbReference type="AlphaFoldDB" id="A0A9Q8UVR4"/>
<reference evidence="3" key="1">
    <citation type="submission" date="2021-12" db="EMBL/GenBank/DDBJ databases">
        <authorList>
            <person name="Zaccaron A."/>
            <person name="Stergiopoulos I."/>
        </authorList>
    </citation>
    <scope>NUCLEOTIDE SEQUENCE</scope>
    <source>
        <strain evidence="3">Race5_Kim</strain>
    </source>
</reference>
<dbReference type="OrthoDB" id="3650967at2759"/>
<reference evidence="3" key="2">
    <citation type="journal article" date="2022" name="Microb. Genom.">
        <title>A chromosome-scale genome assembly of the tomato pathogen Cladosporium fulvum reveals a compartmentalized genome architecture and the presence of a dispensable chromosome.</title>
        <authorList>
            <person name="Zaccaron A.Z."/>
            <person name="Chen L.H."/>
            <person name="Samaras A."/>
            <person name="Stergiopoulos I."/>
        </authorList>
    </citation>
    <scope>NUCLEOTIDE SEQUENCE</scope>
    <source>
        <strain evidence="3">Race5_Kim</strain>
    </source>
</reference>
<feature type="compositionally biased region" description="Basic residues" evidence="2">
    <location>
        <begin position="1"/>
        <end position="12"/>
    </location>
</feature>
<accession>A0A9Q8UVR4</accession>
<feature type="compositionally biased region" description="Polar residues" evidence="2">
    <location>
        <begin position="308"/>
        <end position="318"/>
    </location>
</feature>
<sequence length="585" mass="66100">MSATTLRKRSAPLHHDASFGSGVMPEHKRRRISYTSYAVAENDGLEYCRAQDPTFVNRAARMRVVWENYASAISNQCRLRKERNDLALAAIKSGNESRSLTQQVLACQRVSEETVTRAAAERKNLDERRQSAEDSCARLSGEATSHKEAALESARAHDQTIARINSEISVLRAKVSHYESGAVVETQEYQRLLQEYNRQSDELREKNIFLQQYQEAAQTVEAQKPISQDLSHLFEHHDAVDKAREEGREEGRQDAENDVSQRVARIQEELEKHYQALYNEELSRLQPNSEPAVEPLEQQAITEASAEQLHQQENTEPNASMPPTRVPLAPKSTNTKSAQFLAKRPAGRKLDTTTRPPGVSKSQLKKDQVNGSTTLRAMTAPVAKSAALRKTLEERRQKAQGKLSQEATMSTVESQETVDYMSQDFSCEMDLAEKHYIAEQWDKLPYKDLLHSQDGTRWLLFTYRPGRKPMRSAIAPSQLNIANKQVHILPYPKVEQMSLKAQIGYAKLCLLAQIPECQAEAAKTFLSTDQFQNWLMRSFGSAVVPDAPERDDLPKLWDQAVGMLNKDARFQKACIMWSDGATAKD</sequence>
<feature type="region of interest" description="Disordered" evidence="2">
    <location>
        <begin position="1"/>
        <end position="25"/>
    </location>
</feature>
<evidence type="ECO:0000256" key="1">
    <source>
        <dbReference type="SAM" id="Coils"/>
    </source>
</evidence>
<protein>
    <submittedName>
        <fullName evidence="3">Uncharacterized protein</fullName>
    </submittedName>
</protein>
<evidence type="ECO:0000313" key="3">
    <source>
        <dbReference type="EMBL" id="UJO24264.1"/>
    </source>
</evidence>
<feature type="region of interest" description="Disordered" evidence="2">
    <location>
        <begin position="307"/>
        <end position="370"/>
    </location>
</feature>
<organism evidence="3 4">
    <name type="scientific">Passalora fulva</name>
    <name type="common">Tomato leaf mold</name>
    <name type="synonym">Cladosporium fulvum</name>
    <dbReference type="NCBI Taxonomy" id="5499"/>
    <lineage>
        <taxon>Eukaryota</taxon>
        <taxon>Fungi</taxon>
        <taxon>Dikarya</taxon>
        <taxon>Ascomycota</taxon>
        <taxon>Pezizomycotina</taxon>
        <taxon>Dothideomycetes</taxon>
        <taxon>Dothideomycetidae</taxon>
        <taxon>Mycosphaerellales</taxon>
        <taxon>Mycosphaerellaceae</taxon>
        <taxon>Fulvia</taxon>
    </lineage>
</organism>
<feature type="region of interest" description="Disordered" evidence="2">
    <location>
        <begin position="239"/>
        <end position="259"/>
    </location>
</feature>
<evidence type="ECO:0000313" key="4">
    <source>
        <dbReference type="Proteomes" id="UP000756132"/>
    </source>
</evidence>
<dbReference type="GeneID" id="71993522"/>
<dbReference type="KEGG" id="ffu:CLAFUR5_13644"/>
<dbReference type="RefSeq" id="XP_047768630.1">
    <property type="nucleotide sequence ID" value="XM_047912792.1"/>
</dbReference>
<feature type="coiled-coil region" evidence="1">
    <location>
        <begin position="115"/>
        <end position="142"/>
    </location>
</feature>
<gene>
    <name evidence="3" type="ORF">CLAFUR5_13644</name>
</gene>
<evidence type="ECO:0000256" key="2">
    <source>
        <dbReference type="SAM" id="MobiDB-lite"/>
    </source>
</evidence>
<proteinExistence type="predicted"/>